<dbReference type="AlphaFoldDB" id="X1S9S5"/>
<reference evidence="1" key="1">
    <citation type="journal article" date="2014" name="Front. Microbiol.">
        <title>High frequency of phylogenetically diverse reductive dehalogenase-homologous genes in deep subseafloor sedimentary metagenomes.</title>
        <authorList>
            <person name="Kawai M."/>
            <person name="Futagami T."/>
            <person name="Toyoda A."/>
            <person name="Takaki Y."/>
            <person name="Nishi S."/>
            <person name="Hori S."/>
            <person name="Arai W."/>
            <person name="Tsubouchi T."/>
            <person name="Morono Y."/>
            <person name="Uchiyama I."/>
            <person name="Ito T."/>
            <person name="Fujiyama A."/>
            <person name="Inagaki F."/>
            <person name="Takami H."/>
        </authorList>
    </citation>
    <scope>NUCLEOTIDE SEQUENCE</scope>
    <source>
        <strain evidence="1">Expedition CK06-06</strain>
    </source>
</reference>
<dbReference type="EMBL" id="BARW01002593">
    <property type="protein sequence ID" value="GAI72185.1"/>
    <property type="molecule type" value="Genomic_DNA"/>
</dbReference>
<name>X1S9S5_9ZZZZ</name>
<protein>
    <submittedName>
        <fullName evidence="1">Uncharacterized protein</fullName>
    </submittedName>
</protein>
<feature type="non-terminal residue" evidence="1">
    <location>
        <position position="1"/>
    </location>
</feature>
<organism evidence="1">
    <name type="scientific">marine sediment metagenome</name>
    <dbReference type="NCBI Taxonomy" id="412755"/>
    <lineage>
        <taxon>unclassified sequences</taxon>
        <taxon>metagenomes</taxon>
        <taxon>ecological metagenomes</taxon>
    </lineage>
</organism>
<comment type="caution">
    <text evidence="1">The sequence shown here is derived from an EMBL/GenBank/DDBJ whole genome shotgun (WGS) entry which is preliminary data.</text>
</comment>
<evidence type="ECO:0000313" key="1">
    <source>
        <dbReference type="EMBL" id="GAI72185.1"/>
    </source>
</evidence>
<accession>X1S9S5</accession>
<gene>
    <name evidence="1" type="ORF">S12H4_07138</name>
</gene>
<sequence>LLKKIGRELKEYLISKGYEAIILLLEIADLTLKQDFLTGSIITNANLNPD</sequence>
<proteinExistence type="predicted"/>